<evidence type="ECO:0000256" key="5">
    <source>
        <dbReference type="ARBA" id="ARBA00023186"/>
    </source>
</evidence>
<evidence type="ECO:0000313" key="10">
    <source>
        <dbReference type="EMBL" id="QJP95729.1"/>
    </source>
</evidence>
<dbReference type="PRINTS" id="PR00969">
    <property type="entry name" value="CHAPERONPILI"/>
</dbReference>
<dbReference type="PROSITE" id="PS00635">
    <property type="entry name" value="PILI_CHAPERONE"/>
    <property type="match status" value="1"/>
</dbReference>
<keyword evidence="4" id="KW-0574">Periplasm</keyword>
<dbReference type="InterPro" id="IPR050643">
    <property type="entry name" value="Periplasmic_pilus_chap"/>
</dbReference>
<dbReference type="InterPro" id="IPR001829">
    <property type="entry name" value="Pili_assmbl_chaperone_bac"/>
</dbReference>
<dbReference type="InterPro" id="IPR018046">
    <property type="entry name" value="Pili_assmbl_chaperone_CS"/>
</dbReference>
<feature type="domain" description="Pili assembly chaperone C-terminal" evidence="9">
    <location>
        <begin position="166"/>
        <end position="224"/>
    </location>
</feature>
<keyword evidence="5 6" id="KW-0143">Chaperone</keyword>
<dbReference type="SUPFAM" id="SSF49354">
    <property type="entry name" value="PapD-like"/>
    <property type="match status" value="1"/>
</dbReference>
<evidence type="ECO:0000256" key="1">
    <source>
        <dbReference type="ARBA" id="ARBA00004418"/>
    </source>
</evidence>
<accession>A0A7Z3H0N7</accession>
<dbReference type="SUPFAM" id="SSF49584">
    <property type="entry name" value="Periplasmic chaperone C-domain"/>
    <property type="match status" value="1"/>
</dbReference>
<evidence type="ECO:0000259" key="9">
    <source>
        <dbReference type="Pfam" id="PF02753"/>
    </source>
</evidence>
<name>A0A7Z3H0N7_PSEFL</name>
<dbReference type="GO" id="GO:0030288">
    <property type="term" value="C:outer membrane-bounded periplasmic space"/>
    <property type="evidence" value="ECO:0007669"/>
    <property type="project" value="InterPro"/>
</dbReference>
<feature type="domain" description="Pili assembly chaperone N-terminal" evidence="8">
    <location>
        <begin position="21"/>
        <end position="142"/>
    </location>
</feature>
<feature type="chain" id="PRO_5031169881" evidence="7">
    <location>
        <begin position="20"/>
        <end position="231"/>
    </location>
</feature>
<feature type="signal peptide" evidence="7">
    <location>
        <begin position="1"/>
        <end position="19"/>
    </location>
</feature>
<dbReference type="PANTHER" id="PTHR30251:SF10">
    <property type="entry name" value="FIMBRIAL CHAPERONE YEHC-RELATED"/>
    <property type="match status" value="1"/>
</dbReference>
<dbReference type="AlphaFoldDB" id="A0A7Z3H0N7"/>
<evidence type="ECO:0000313" key="11">
    <source>
        <dbReference type="Proteomes" id="UP000501669"/>
    </source>
</evidence>
<evidence type="ECO:0000256" key="7">
    <source>
        <dbReference type="SAM" id="SignalP"/>
    </source>
</evidence>
<comment type="similarity">
    <text evidence="2 6">Belongs to the periplasmic pilus chaperone family.</text>
</comment>
<evidence type="ECO:0000256" key="4">
    <source>
        <dbReference type="ARBA" id="ARBA00022764"/>
    </source>
</evidence>
<evidence type="ECO:0000256" key="3">
    <source>
        <dbReference type="ARBA" id="ARBA00022729"/>
    </source>
</evidence>
<dbReference type="Proteomes" id="UP000501669">
    <property type="component" value="Chromosome"/>
</dbReference>
<dbReference type="PANTHER" id="PTHR30251">
    <property type="entry name" value="PILUS ASSEMBLY CHAPERONE"/>
    <property type="match status" value="1"/>
</dbReference>
<evidence type="ECO:0000256" key="6">
    <source>
        <dbReference type="RuleBase" id="RU003918"/>
    </source>
</evidence>
<proteinExistence type="inferred from homology"/>
<dbReference type="InterPro" id="IPR016147">
    <property type="entry name" value="Pili_assmbl_chaperone_N"/>
</dbReference>
<dbReference type="Pfam" id="PF00345">
    <property type="entry name" value="PapD_N"/>
    <property type="match status" value="1"/>
</dbReference>
<reference evidence="10 11" key="1">
    <citation type="submission" date="2018-03" db="EMBL/GenBank/DDBJ databases">
        <title>Complete genome sequence of Pseudomonas fluorescens sp. G7.</title>
        <authorList>
            <person name="Gao C.-H."/>
            <person name="Li Z."/>
            <person name="Cai P."/>
        </authorList>
    </citation>
    <scope>NUCLEOTIDE SEQUENCE [LARGE SCALE GENOMIC DNA]</scope>
    <source>
        <strain evidence="10 11">G7</strain>
    </source>
</reference>
<dbReference type="EMBL" id="CP027561">
    <property type="protein sequence ID" value="QJP95729.1"/>
    <property type="molecule type" value="Genomic_DNA"/>
</dbReference>
<sequence>MFKLLILGCFVLGSACAQANIILNGTRIIYHESKGFKTVQLTSTGADASLVQAWIDDGDVNSTPETAQVPFLLSPPIVKVLGHGGQQLRIEKTDQPVAGDRESVFYLNVLEIPAFPEHLQGQNTLQLALRTRVKLFFRPSALKSLPGFSNENIRIMARGTGVSVFNDNAYHLTIVRIAEKNSSVEIAGSNMIAPYSSLDIPGNTKLEPGTQYILTYVDDLGAYRDEVVTLR</sequence>
<dbReference type="InterPro" id="IPR036316">
    <property type="entry name" value="Pili_assmbl_chap_C_dom_sf"/>
</dbReference>
<dbReference type="InterPro" id="IPR016148">
    <property type="entry name" value="Pili_assmbl_chaperone_C"/>
</dbReference>
<gene>
    <name evidence="10" type="ORF">C6Y56_14465</name>
</gene>
<dbReference type="PROSITE" id="PS51257">
    <property type="entry name" value="PROKAR_LIPOPROTEIN"/>
    <property type="match status" value="1"/>
</dbReference>
<dbReference type="InterPro" id="IPR013783">
    <property type="entry name" value="Ig-like_fold"/>
</dbReference>
<organism evidence="10 11">
    <name type="scientific">Pseudomonas fluorescens</name>
    <dbReference type="NCBI Taxonomy" id="294"/>
    <lineage>
        <taxon>Bacteria</taxon>
        <taxon>Pseudomonadati</taxon>
        <taxon>Pseudomonadota</taxon>
        <taxon>Gammaproteobacteria</taxon>
        <taxon>Pseudomonadales</taxon>
        <taxon>Pseudomonadaceae</taxon>
        <taxon>Pseudomonas</taxon>
    </lineage>
</organism>
<dbReference type="RefSeq" id="WP_169430429.1">
    <property type="nucleotide sequence ID" value="NZ_CP027561.1"/>
</dbReference>
<keyword evidence="3 7" id="KW-0732">Signal</keyword>
<dbReference type="InterPro" id="IPR008962">
    <property type="entry name" value="PapD-like_sf"/>
</dbReference>
<evidence type="ECO:0000256" key="2">
    <source>
        <dbReference type="ARBA" id="ARBA00007399"/>
    </source>
</evidence>
<dbReference type="Gene3D" id="2.60.40.10">
    <property type="entry name" value="Immunoglobulins"/>
    <property type="match status" value="2"/>
</dbReference>
<dbReference type="GO" id="GO:0071555">
    <property type="term" value="P:cell wall organization"/>
    <property type="evidence" value="ECO:0007669"/>
    <property type="project" value="InterPro"/>
</dbReference>
<comment type="subcellular location">
    <subcellularLocation>
        <location evidence="1 6">Periplasm</location>
    </subcellularLocation>
</comment>
<dbReference type="Pfam" id="PF02753">
    <property type="entry name" value="PapD_C"/>
    <property type="match status" value="1"/>
</dbReference>
<evidence type="ECO:0000259" key="8">
    <source>
        <dbReference type="Pfam" id="PF00345"/>
    </source>
</evidence>
<protein>
    <submittedName>
        <fullName evidence="10">Pilus assembly protein</fullName>
    </submittedName>
</protein>